<evidence type="ECO:0000256" key="1">
    <source>
        <dbReference type="ARBA" id="ARBA00004651"/>
    </source>
</evidence>
<dbReference type="GO" id="GO:0005524">
    <property type="term" value="F:ATP binding"/>
    <property type="evidence" value="ECO:0007669"/>
    <property type="project" value="InterPro"/>
</dbReference>
<evidence type="ECO:0000256" key="4">
    <source>
        <dbReference type="ARBA" id="ARBA00023136"/>
    </source>
</evidence>
<keyword evidence="3 5" id="KW-1133">Transmembrane helix</keyword>
<dbReference type="GO" id="GO:0005886">
    <property type="term" value="C:plasma membrane"/>
    <property type="evidence" value="ECO:0007669"/>
    <property type="project" value="UniProtKB-SubCell"/>
</dbReference>
<reference evidence="7 8" key="1">
    <citation type="submission" date="2019-03" db="EMBL/GenBank/DDBJ databases">
        <title>Genomic Encyclopedia of Type Strains, Phase IV (KMG-IV): sequencing the most valuable type-strain genomes for metagenomic binning, comparative biology and taxonomic classification.</title>
        <authorList>
            <person name="Goeker M."/>
        </authorList>
    </citation>
    <scope>NUCLEOTIDE SEQUENCE [LARGE SCALE GENOMIC DNA]</scope>
    <source>
        <strain evidence="7 8">DSM 103236</strain>
    </source>
</reference>
<organism evidence="7 8">
    <name type="scientific">Pedobacter psychrotolerans</name>
    <dbReference type="NCBI Taxonomy" id="1843235"/>
    <lineage>
        <taxon>Bacteria</taxon>
        <taxon>Pseudomonadati</taxon>
        <taxon>Bacteroidota</taxon>
        <taxon>Sphingobacteriia</taxon>
        <taxon>Sphingobacteriales</taxon>
        <taxon>Sphingobacteriaceae</taxon>
        <taxon>Pedobacter</taxon>
    </lineage>
</organism>
<dbReference type="AlphaFoldDB" id="A0A4R2HCE9"/>
<feature type="transmembrane region" description="Helical" evidence="5">
    <location>
        <begin position="258"/>
        <end position="282"/>
    </location>
</feature>
<evidence type="ECO:0000256" key="2">
    <source>
        <dbReference type="ARBA" id="ARBA00022692"/>
    </source>
</evidence>
<evidence type="ECO:0000313" key="7">
    <source>
        <dbReference type="EMBL" id="TCO25409.1"/>
    </source>
</evidence>
<dbReference type="SUPFAM" id="SSF90123">
    <property type="entry name" value="ABC transporter transmembrane region"/>
    <property type="match status" value="1"/>
</dbReference>
<keyword evidence="2 5" id="KW-0812">Transmembrane</keyword>
<protein>
    <recommendedName>
        <fullName evidence="6">ABC transmembrane type-1 domain-containing protein</fullName>
    </recommendedName>
</protein>
<feature type="transmembrane region" description="Helical" evidence="5">
    <location>
        <begin position="71"/>
        <end position="96"/>
    </location>
</feature>
<evidence type="ECO:0000256" key="5">
    <source>
        <dbReference type="SAM" id="Phobius"/>
    </source>
</evidence>
<comment type="caution">
    <text evidence="7">The sequence shown here is derived from an EMBL/GenBank/DDBJ whole genome shotgun (WGS) entry which is preliminary data.</text>
</comment>
<dbReference type="GO" id="GO:0140359">
    <property type="term" value="F:ABC-type transporter activity"/>
    <property type="evidence" value="ECO:0007669"/>
    <property type="project" value="InterPro"/>
</dbReference>
<feature type="domain" description="ABC transmembrane type-1" evidence="6">
    <location>
        <begin position="37"/>
        <end position="315"/>
    </location>
</feature>
<name>A0A4R2HCE9_9SPHI</name>
<dbReference type="PROSITE" id="PS50929">
    <property type="entry name" value="ABC_TM1F"/>
    <property type="match status" value="1"/>
</dbReference>
<feature type="transmembrane region" description="Helical" evidence="5">
    <location>
        <begin position="148"/>
        <end position="166"/>
    </location>
</feature>
<dbReference type="EMBL" id="SLWO01000004">
    <property type="protein sequence ID" value="TCO25409.1"/>
    <property type="molecule type" value="Genomic_DNA"/>
</dbReference>
<evidence type="ECO:0000256" key="3">
    <source>
        <dbReference type="ARBA" id="ARBA00022989"/>
    </source>
</evidence>
<accession>A0A4R2HCE9</accession>
<evidence type="ECO:0000313" key="8">
    <source>
        <dbReference type="Proteomes" id="UP000295684"/>
    </source>
</evidence>
<proteinExistence type="predicted"/>
<sequence length="341" mass="38184">MLLRSRFMKKHHLSNSPTPWQRLVEILHAERSTINYIFIYAGLIGMIGLSLPLGTAAVFNLLSNGSMYGSTYILIAAILIGIIVGGILLLGQLSLVEFLEQKIFIKAALDFAYRLPRIKKKELEGENPQELVNRFFDVLTIQKGLTKLLIDIVAAAVLIFFSAILLSFYHLVFIGFGLFTILCIGIIIFVYYRRGVNTSIEESEYKYEVVAYLENVASDLDAYRGRSDKMDQVMTITDEITSKYISARNDHFSILKRLFASAVVLRTVLMGGLLLMGSYFVVQRQMTFGQFVAAEVIIVQISYAVEKLMTSLNTVFDMVTGSEKLAVVTDLEIEEGVHGNG</sequence>
<dbReference type="Proteomes" id="UP000295684">
    <property type="component" value="Unassembled WGS sequence"/>
</dbReference>
<comment type="subcellular location">
    <subcellularLocation>
        <location evidence="1">Cell membrane</location>
        <topology evidence="1">Multi-pass membrane protein</topology>
    </subcellularLocation>
</comment>
<dbReference type="Gene3D" id="1.20.1560.10">
    <property type="entry name" value="ABC transporter type 1, transmembrane domain"/>
    <property type="match status" value="1"/>
</dbReference>
<keyword evidence="4 5" id="KW-0472">Membrane</keyword>
<evidence type="ECO:0000259" key="6">
    <source>
        <dbReference type="PROSITE" id="PS50929"/>
    </source>
</evidence>
<dbReference type="InterPro" id="IPR011527">
    <property type="entry name" value="ABC1_TM_dom"/>
</dbReference>
<dbReference type="InterPro" id="IPR036640">
    <property type="entry name" value="ABC1_TM_sf"/>
</dbReference>
<gene>
    <name evidence="7" type="ORF">EV200_104447</name>
</gene>
<feature type="transmembrane region" description="Helical" evidence="5">
    <location>
        <begin position="37"/>
        <end position="59"/>
    </location>
</feature>
<feature type="transmembrane region" description="Helical" evidence="5">
    <location>
        <begin position="172"/>
        <end position="192"/>
    </location>
</feature>